<evidence type="ECO:0000313" key="2">
    <source>
        <dbReference type="Proteomes" id="UP000001542"/>
    </source>
</evidence>
<dbReference type="InParanoid" id="A2F228"/>
<dbReference type="RefSeq" id="XP_001313913.1">
    <property type="nucleotide sequence ID" value="XM_001313910.1"/>
</dbReference>
<protein>
    <submittedName>
        <fullName evidence="1">Uncharacterized protein</fullName>
    </submittedName>
</protein>
<proteinExistence type="predicted"/>
<dbReference type="AlphaFoldDB" id="A2F228"/>
<accession>A2F228</accession>
<dbReference type="VEuPathDB" id="TrichDB:TVAGG3_0971530"/>
<gene>
    <name evidence="1" type="ORF">TVAG_295610</name>
</gene>
<dbReference type="EMBL" id="DS113581">
    <property type="protein sequence ID" value="EAY01027.1"/>
    <property type="molecule type" value="Genomic_DNA"/>
</dbReference>
<name>A2F228_TRIV3</name>
<sequence>MEHKPNFIQRFDDRFIIDQEGVGPLIVFPVYRTLREFSKTKLQVRVNELILSQELIYRGEWLMDKVLYLPQKTVKQFTPVHRNNYRTESWIHLLPQDVLPPGPYSPF</sequence>
<reference evidence="1" key="2">
    <citation type="journal article" date="2007" name="Science">
        <title>Draft genome sequence of the sexually transmitted pathogen Trichomonas vaginalis.</title>
        <authorList>
            <person name="Carlton J.M."/>
            <person name="Hirt R.P."/>
            <person name="Silva J.C."/>
            <person name="Delcher A.L."/>
            <person name="Schatz M."/>
            <person name="Zhao Q."/>
            <person name="Wortman J.R."/>
            <person name="Bidwell S.L."/>
            <person name="Alsmark U.C.M."/>
            <person name="Besteiro S."/>
            <person name="Sicheritz-Ponten T."/>
            <person name="Noel C.J."/>
            <person name="Dacks J.B."/>
            <person name="Foster P.G."/>
            <person name="Simillion C."/>
            <person name="Van de Peer Y."/>
            <person name="Miranda-Saavedra D."/>
            <person name="Barton G.J."/>
            <person name="Westrop G.D."/>
            <person name="Mueller S."/>
            <person name="Dessi D."/>
            <person name="Fiori P.L."/>
            <person name="Ren Q."/>
            <person name="Paulsen I."/>
            <person name="Zhang H."/>
            <person name="Bastida-Corcuera F.D."/>
            <person name="Simoes-Barbosa A."/>
            <person name="Brown M.T."/>
            <person name="Hayes R.D."/>
            <person name="Mukherjee M."/>
            <person name="Okumura C.Y."/>
            <person name="Schneider R."/>
            <person name="Smith A.J."/>
            <person name="Vanacova S."/>
            <person name="Villalvazo M."/>
            <person name="Haas B.J."/>
            <person name="Pertea M."/>
            <person name="Feldblyum T.V."/>
            <person name="Utterback T.R."/>
            <person name="Shu C.L."/>
            <person name="Osoegawa K."/>
            <person name="de Jong P.J."/>
            <person name="Hrdy I."/>
            <person name="Horvathova L."/>
            <person name="Zubacova Z."/>
            <person name="Dolezal P."/>
            <person name="Malik S.B."/>
            <person name="Logsdon J.M. Jr."/>
            <person name="Henze K."/>
            <person name="Gupta A."/>
            <person name="Wang C.C."/>
            <person name="Dunne R.L."/>
            <person name="Upcroft J.A."/>
            <person name="Upcroft P."/>
            <person name="White O."/>
            <person name="Salzberg S.L."/>
            <person name="Tang P."/>
            <person name="Chiu C.-H."/>
            <person name="Lee Y.-S."/>
            <person name="Embley T.M."/>
            <person name="Coombs G.H."/>
            <person name="Mottram J.C."/>
            <person name="Tachezy J."/>
            <person name="Fraser-Liggett C.M."/>
            <person name="Johnson P.J."/>
        </authorList>
    </citation>
    <scope>NUCLEOTIDE SEQUENCE [LARGE SCALE GENOMIC DNA]</scope>
    <source>
        <strain evidence="1">G3</strain>
    </source>
</reference>
<keyword evidence="2" id="KW-1185">Reference proteome</keyword>
<organism evidence="1 2">
    <name type="scientific">Trichomonas vaginalis (strain ATCC PRA-98 / G3)</name>
    <dbReference type="NCBI Taxonomy" id="412133"/>
    <lineage>
        <taxon>Eukaryota</taxon>
        <taxon>Metamonada</taxon>
        <taxon>Parabasalia</taxon>
        <taxon>Trichomonadida</taxon>
        <taxon>Trichomonadidae</taxon>
        <taxon>Trichomonas</taxon>
    </lineage>
</organism>
<evidence type="ECO:0000313" key="1">
    <source>
        <dbReference type="EMBL" id="EAY01027.1"/>
    </source>
</evidence>
<dbReference type="KEGG" id="tva:4758852"/>
<dbReference type="VEuPathDB" id="TrichDB:TVAG_295610"/>
<dbReference type="Proteomes" id="UP000001542">
    <property type="component" value="Unassembled WGS sequence"/>
</dbReference>
<reference evidence="1" key="1">
    <citation type="submission" date="2006-10" db="EMBL/GenBank/DDBJ databases">
        <authorList>
            <person name="Amadeo P."/>
            <person name="Zhao Q."/>
            <person name="Wortman J."/>
            <person name="Fraser-Liggett C."/>
            <person name="Carlton J."/>
        </authorList>
    </citation>
    <scope>NUCLEOTIDE SEQUENCE</scope>
    <source>
        <strain evidence="1">G3</strain>
    </source>
</reference>